<reference evidence="2" key="1">
    <citation type="submission" date="2020-01" db="EMBL/GenBank/DDBJ databases">
        <authorList>
            <consortium name="DOE Joint Genome Institute"/>
            <person name="Haridas S."/>
            <person name="Albert R."/>
            <person name="Binder M."/>
            <person name="Bloem J."/>
            <person name="Labutti K."/>
            <person name="Salamov A."/>
            <person name="Andreopoulos B."/>
            <person name="Baker S.E."/>
            <person name="Barry K."/>
            <person name="Bills G."/>
            <person name="Bluhm B.H."/>
            <person name="Cannon C."/>
            <person name="Castanera R."/>
            <person name="Culley D.E."/>
            <person name="Daum C."/>
            <person name="Ezra D."/>
            <person name="Gonzalez J.B."/>
            <person name="Henrissat B."/>
            <person name="Kuo A."/>
            <person name="Liang C."/>
            <person name="Lipzen A."/>
            <person name="Lutzoni F."/>
            <person name="Magnuson J."/>
            <person name="Mondo S."/>
            <person name="Nolan M."/>
            <person name="Ohm R."/>
            <person name="Pangilinan J."/>
            <person name="Park H.-J."/>
            <person name="Ramirez L."/>
            <person name="Alfaro M."/>
            <person name="Sun H."/>
            <person name="Tritt A."/>
            <person name="Yoshinaga Y."/>
            <person name="Zwiers L.-H."/>
            <person name="Turgeon B.G."/>
            <person name="Goodwin S.B."/>
            <person name="Spatafora J.W."/>
            <person name="Crous P.W."/>
            <person name="Grigoriev I.V."/>
        </authorList>
    </citation>
    <scope>NUCLEOTIDE SEQUENCE</scope>
    <source>
        <strain evidence="2">CBS 394.84</strain>
    </source>
</reference>
<evidence type="ECO:0000313" key="3">
    <source>
        <dbReference type="Proteomes" id="UP000800039"/>
    </source>
</evidence>
<sequence>MSIISFLPLFVFFCHKPTQAINRRRMSKLTRHAPEYSNSSKISAKMKPSSFPHQQCYMDASAHHFRCSYPAYTKLNTGS</sequence>
<dbReference type="AlphaFoldDB" id="A0A9P4G6L9"/>
<keyword evidence="3" id="KW-1185">Reference proteome</keyword>
<name>A0A9P4G6L9_9PLEO</name>
<accession>A0A9P4G6L9</accession>
<dbReference type="GeneID" id="63844528"/>
<gene>
    <name evidence="2" type="ORF">K460DRAFT_214510</name>
</gene>
<feature type="chain" id="PRO_5040517031" description="Secreted protein" evidence="1">
    <location>
        <begin position="21"/>
        <end position="79"/>
    </location>
</feature>
<evidence type="ECO:0000313" key="2">
    <source>
        <dbReference type="EMBL" id="KAF1839973.1"/>
    </source>
</evidence>
<keyword evidence="1" id="KW-0732">Signal</keyword>
<feature type="signal peptide" evidence="1">
    <location>
        <begin position="1"/>
        <end position="20"/>
    </location>
</feature>
<organism evidence="2 3">
    <name type="scientific">Cucurbitaria berberidis CBS 394.84</name>
    <dbReference type="NCBI Taxonomy" id="1168544"/>
    <lineage>
        <taxon>Eukaryota</taxon>
        <taxon>Fungi</taxon>
        <taxon>Dikarya</taxon>
        <taxon>Ascomycota</taxon>
        <taxon>Pezizomycotina</taxon>
        <taxon>Dothideomycetes</taxon>
        <taxon>Pleosporomycetidae</taxon>
        <taxon>Pleosporales</taxon>
        <taxon>Pleosporineae</taxon>
        <taxon>Cucurbitariaceae</taxon>
        <taxon>Cucurbitaria</taxon>
    </lineage>
</organism>
<dbReference type="Proteomes" id="UP000800039">
    <property type="component" value="Unassembled WGS sequence"/>
</dbReference>
<evidence type="ECO:0008006" key="4">
    <source>
        <dbReference type="Google" id="ProtNLM"/>
    </source>
</evidence>
<dbReference type="EMBL" id="ML976621">
    <property type="protein sequence ID" value="KAF1839973.1"/>
    <property type="molecule type" value="Genomic_DNA"/>
</dbReference>
<proteinExistence type="predicted"/>
<comment type="caution">
    <text evidence="2">The sequence shown here is derived from an EMBL/GenBank/DDBJ whole genome shotgun (WGS) entry which is preliminary data.</text>
</comment>
<evidence type="ECO:0000256" key="1">
    <source>
        <dbReference type="SAM" id="SignalP"/>
    </source>
</evidence>
<protein>
    <recommendedName>
        <fullName evidence="4">Secreted protein</fullName>
    </recommendedName>
</protein>
<dbReference type="RefSeq" id="XP_040782536.1">
    <property type="nucleotide sequence ID" value="XM_040927275.1"/>
</dbReference>